<keyword evidence="3 5" id="KW-0808">Transferase</keyword>
<feature type="domain" description="DNA methylase N-4/N-6" evidence="4">
    <location>
        <begin position="23"/>
        <end position="216"/>
    </location>
</feature>
<dbReference type="GeneID" id="18504298"/>
<comment type="similarity">
    <text evidence="1">Belongs to the N(4)/N(6)-methyltransferase family.</text>
</comment>
<dbReference type="PRINTS" id="PR00508">
    <property type="entry name" value="S21N4MTFRASE"/>
</dbReference>
<dbReference type="EMBL" id="KF929199">
    <property type="protein sequence ID" value="AHG23981.1"/>
    <property type="molecule type" value="Genomic_DNA"/>
</dbReference>
<accession>W5RV19</accession>
<dbReference type="Gene3D" id="3.40.50.150">
    <property type="entry name" value="Vaccinia Virus protein VP39"/>
    <property type="match status" value="1"/>
</dbReference>
<gene>
    <name evidence="5" type="ORF">SEP9_059</name>
</gene>
<dbReference type="SUPFAM" id="SSF53335">
    <property type="entry name" value="S-adenosyl-L-methionine-dependent methyltransferases"/>
    <property type="match status" value="1"/>
</dbReference>
<dbReference type="KEGG" id="vg:18504298"/>
<evidence type="ECO:0000256" key="3">
    <source>
        <dbReference type="ARBA" id="ARBA00022679"/>
    </source>
</evidence>
<keyword evidence="6" id="KW-1185">Reference proteome</keyword>
<dbReference type="GO" id="GO:0003677">
    <property type="term" value="F:DNA binding"/>
    <property type="evidence" value="ECO:0007669"/>
    <property type="project" value="InterPro"/>
</dbReference>
<keyword evidence="2 5" id="KW-0489">Methyltransferase</keyword>
<sequence>MELNKIYNEDCVAGMKNMESGSVDLVVTDPPYLVNYKTGRRKDKTHRFNKVILNDDNEQLIINYINECYRILKNNSAMYMFCSSDKVDFFKQQLEKKFKIKNMIIWVKNNHTAGDLKGSFGRKYEIIFLVVKGKKHFNGKRLTDIWGFDKVSGKNQLHQNQKPLDLIKQCIEKHSDKGDLVFDGFAGSGTTAIACKELERNFIGFELDKGYFDIAIKRLEDYKGE</sequence>
<evidence type="ECO:0000256" key="2">
    <source>
        <dbReference type="ARBA" id="ARBA00022603"/>
    </source>
</evidence>
<dbReference type="RefSeq" id="YP_009007728.1">
    <property type="nucleotide sequence ID" value="NC_023582.1"/>
</dbReference>
<evidence type="ECO:0000313" key="6">
    <source>
        <dbReference type="Proteomes" id="UP000019366"/>
    </source>
</evidence>
<proteinExistence type="inferred from homology"/>
<protein>
    <submittedName>
        <fullName evidence="5">Cytosine specific DNA methyltransferase</fullName>
    </submittedName>
</protein>
<dbReference type="REBASE" id="87451">
    <property type="entry name" value="M.Sep9ORF59P"/>
</dbReference>
<evidence type="ECO:0000313" key="5">
    <source>
        <dbReference type="EMBL" id="AHG23981.1"/>
    </source>
</evidence>
<dbReference type="InterPro" id="IPR002052">
    <property type="entry name" value="DNA_methylase_N6_adenine_CS"/>
</dbReference>
<evidence type="ECO:0000259" key="4">
    <source>
        <dbReference type="Pfam" id="PF01555"/>
    </source>
</evidence>
<dbReference type="InterPro" id="IPR002941">
    <property type="entry name" value="DNA_methylase_N4/N6"/>
</dbReference>
<dbReference type="Pfam" id="PF01555">
    <property type="entry name" value="N6_N4_Mtase"/>
    <property type="match status" value="1"/>
</dbReference>
<dbReference type="OrthoDB" id="3832at10239"/>
<name>W5RV19_9CAUD</name>
<dbReference type="PANTHER" id="PTHR13370:SF3">
    <property type="entry name" value="TRNA (GUANINE(10)-N2)-METHYLTRANSFERASE HOMOLOG"/>
    <property type="match status" value="1"/>
</dbReference>
<reference evidence="5 6" key="1">
    <citation type="journal article" date="2014" name="Res. Microbiol.">
        <title>Characterization of Staphylococcus epidermidis phage vB_SepS_SEP9 - A unique member of the Siphoviridae family.</title>
        <authorList>
            <person name="Melo L.D."/>
            <person name="Sillankorva S."/>
            <person name="Ackermann H.W."/>
            <person name="Kropinski A.M."/>
            <person name="Azeredo J."/>
            <person name="Cerca N."/>
        </authorList>
    </citation>
    <scope>NUCLEOTIDE SEQUENCE [LARGE SCALE GENOMIC DNA]</scope>
</reference>
<dbReference type="PROSITE" id="PS00092">
    <property type="entry name" value="N6_MTASE"/>
    <property type="match status" value="1"/>
</dbReference>
<dbReference type="InterPro" id="IPR029063">
    <property type="entry name" value="SAM-dependent_MTases_sf"/>
</dbReference>
<dbReference type="Proteomes" id="UP000019366">
    <property type="component" value="Segment"/>
</dbReference>
<dbReference type="GO" id="GO:0032259">
    <property type="term" value="P:methylation"/>
    <property type="evidence" value="ECO:0007669"/>
    <property type="project" value="UniProtKB-KW"/>
</dbReference>
<evidence type="ECO:0000256" key="1">
    <source>
        <dbReference type="ARBA" id="ARBA00006594"/>
    </source>
</evidence>
<organism evidence="5 6">
    <name type="scientific">Staphylococcus phage vB_SepS_SEP9</name>
    <dbReference type="NCBI Taxonomy" id="1434319"/>
    <lineage>
        <taxon>Viruses</taxon>
        <taxon>Duplodnaviria</taxon>
        <taxon>Heunggongvirae</taxon>
        <taxon>Uroviricota</taxon>
        <taxon>Caudoviricetes</taxon>
        <taxon>Sextaecvirus</taxon>
        <taxon>Sextaecvirus SEP9</taxon>
    </lineage>
</organism>
<dbReference type="GO" id="GO:0008170">
    <property type="term" value="F:N-methyltransferase activity"/>
    <property type="evidence" value="ECO:0007669"/>
    <property type="project" value="InterPro"/>
</dbReference>
<dbReference type="InterPro" id="IPR001091">
    <property type="entry name" value="RM_Methyltransferase"/>
</dbReference>
<dbReference type="PANTHER" id="PTHR13370">
    <property type="entry name" value="RNA METHYLASE-RELATED"/>
    <property type="match status" value="1"/>
</dbReference>